<evidence type="ECO:0000256" key="1">
    <source>
        <dbReference type="SAM" id="Phobius"/>
    </source>
</evidence>
<comment type="caution">
    <text evidence="2">The sequence shown here is derived from an EMBL/GenBank/DDBJ whole genome shotgun (WGS) entry which is preliminary data.</text>
</comment>
<keyword evidence="1" id="KW-0812">Transmembrane</keyword>
<name>A0A944HBK2_PSEFL</name>
<dbReference type="EMBL" id="JAGGOB010000014">
    <property type="protein sequence ID" value="MBT2328570.1"/>
    <property type="molecule type" value="Genomic_DNA"/>
</dbReference>
<proteinExistence type="predicted"/>
<keyword evidence="1" id="KW-1133">Transmembrane helix</keyword>
<dbReference type="InterPro" id="IPR046160">
    <property type="entry name" value="DUF6162"/>
</dbReference>
<accession>A0A944HBK2</accession>
<dbReference type="AlphaFoldDB" id="A0A944HBK2"/>
<evidence type="ECO:0000313" key="2">
    <source>
        <dbReference type="EMBL" id="MBT2328570.1"/>
    </source>
</evidence>
<dbReference type="Pfam" id="PF19659">
    <property type="entry name" value="DUF6162"/>
    <property type="match status" value="1"/>
</dbReference>
<keyword evidence="1" id="KW-0472">Membrane</keyword>
<reference evidence="2" key="1">
    <citation type="submission" date="2021-03" db="EMBL/GenBank/DDBJ databases">
        <title>Genomic analysis provides insights into the functional capacity of soil bacteria communities inhabiting an altitudinal gradient in the Atacama Desert.</title>
        <authorList>
            <person name="Gonzalez M."/>
            <person name="Maldonado J."/>
            <person name="Maza F."/>
            <person name="Hodar C."/>
            <person name="Cortes M."/>
            <person name="Palma R."/>
            <person name="Andreani C."/>
            <person name="Gaete A."/>
            <person name="Vasquez-Dean J."/>
            <person name="Acuna V."/>
            <person name="Aguado M."/>
            <person name="Mandakovic D."/>
            <person name="Latorre M."/>
            <person name="Orellana A."/>
            <person name="Gutierrez R."/>
            <person name="Montecino M."/>
            <person name="Allende M."/>
            <person name="Maass A."/>
            <person name="Cambiazo V."/>
        </authorList>
    </citation>
    <scope>NUCLEOTIDE SEQUENCE</scope>
    <source>
        <strain evidence="2">ISL-25</strain>
    </source>
</reference>
<organism evidence="2 3">
    <name type="scientific">Pseudomonas fluorescens</name>
    <dbReference type="NCBI Taxonomy" id="294"/>
    <lineage>
        <taxon>Bacteria</taxon>
        <taxon>Pseudomonadati</taxon>
        <taxon>Pseudomonadota</taxon>
        <taxon>Gammaproteobacteria</taxon>
        <taxon>Pseudomonadales</taxon>
        <taxon>Pseudomonadaceae</taxon>
        <taxon>Pseudomonas</taxon>
    </lineage>
</organism>
<dbReference type="Proteomes" id="UP000692896">
    <property type="component" value="Unassembled WGS sequence"/>
</dbReference>
<feature type="transmembrane region" description="Helical" evidence="1">
    <location>
        <begin position="43"/>
        <end position="62"/>
    </location>
</feature>
<gene>
    <name evidence="2" type="ORF">J7E47_07545</name>
</gene>
<protein>
    <submittedName>
        <fullName evidence="2">Uncharacterized protein</fullName>
    </submittedName>
</protein>
<evidence type="ECO:0000313" key="3">
    <source>
        <dbReference type="Proteomes" id="UP000692896"/>
    </source>
</evidence>
<sequence>MRDRPWPLDRVCLMARLSRTWPGDDANGATKLVRPASGRWESLALVLAALAIIASVIGYVLLRPQHAGPPTPLSWQVRSFDGLGAVDQAIHSALLPAGEEIIWNNNDTGGWITLERAQEIWLPPFYRDAFWKTNGEVHWQLILPGGHLPHVGSVDEHEEAAAPSTSEVSQATQGQGATVYYGSAGGAPGQSAYLLVIGHAHAGVMWANQATIWVHPDPNAPYPGIVKPESLVGKGWRQVIPYDGTREVERIKGNQP</sequence>
<dbReference type="RefSeq" id="WP_214911900.1">
    <property type="nucleotide sequence ID" value="NZ_JAGGNX010000014.1"/>
</dbReference>